<dbReference type="KEGG" id="sgv:B1H19_13910"/>
<dbReference type="Proteomes" id="UP000192726">
    <property type="component" value="Chromosome"/>
</dbReference>
<dbReference type="AlphaFoldDB" id="A0A1V0TQT7"/>
<accession>A0A1V0TQT7</accession>
<evidence type="ECO:0000313" key="2">
    <source>
        <dbReference type="EMBL" id="ARF55148.1"/>
    </source>
</evidence>
<evidence type="ECO:0000256" key="1">
    <source>
        <dbReference type="SAM" id="Phobius"/>
    </source>
</evidence>
<proteinExistence type="predicted"/>
<organism evidence="2 3">
    <name type="scientific">Streptomyces gilvosporeus</name>
    <dbReference type="NCBI Taxonomy" id="553510"/>
    <lineage>
        <taxon>Bacteria</taxon>
        <taxon>Bacillati</taxon>
        <taxon>Actinomycetota</taxon>
        <taxon>Actinomycetes</taxon>
        <taxon>Kitasatosporales</taxon>
        <taxon>Streptomycetaceae</taxon>
        <taxon>Streptomyces</taxon>
    </lineage>
</organism>
<gene>
    <name evidence="2" type="ORF">B1H19_13910</name>
</gene>
<sequence>MFGALAIMLMVLATSLAAVFHSNDVIIVMLVLLVGVCVVSLLIAKDYEFKAIGLGPKGLSATVEKVKGEVGDLQIAIFGLLTKPEREKLKALVDEGPVMMDRVNLGPMKLELDRLVNMGYIESKNPARWPGEVLQDKEGWTQEGQFSLKDYVKIAPPGAEYLKAYERYRKSRS</sequence>
<keyword evidence="1" id="KW-1133">Transmembrane helix</keyword>
<keyword evidence="1" id="KW-0812">Transmembrane</keyword>
<keyword evidence="1" id="KW-0472">Membrane</keyword>
<feature type="transmembrane region" description="Helical" evidence="1">
    <location>
        <begin position="27"/>
        <end position="44"/>
    </location>
</feature>
<reference evidence="2 3" key="1">
    <citation type="submission" date="2017-04" db="EMBL/GenBank/DDBJ databases">
        <title>Complete Genome Sequence of Streptomyces gilvosporeus F607, a Capable Producer of Natamycin.</title>
        <authorList>
            <person name="Zong G."/>
            <person name="Zhong C."/>
            <person name="Fu J."/>
            <person name="Qin R."/>
            <person name="Cao G."/>
        </authorList>
    </citation>
    <scope>NUCLEOTIDE SEQUENCE [LARGE SCALE GENOMIC DNA]</scope>
    <source>
        <strain evidence="2 3">F607</strain>
    </source>
</reference>
<keyword evidence="3" id="KW-1185">Reference proteome</keyword>
<evidence type="ECO:0000313" key="3">
    <source>
        <dbReference type="Proteomes" id="UP000192726"/>
    </source>
</evidence>
<dbReference type="EMBL" id="CP020569">
    <property type="protein sequence ID" value="ARF55148.1"/>
    <property type="molecule type" value="Genomic_DNA"/>
</dbReference>
<name>A0A1V0TQT7_9ACTN</name>
<protein>
    <submittedName>
        <fullName evidence="2">Uncharacterized protein</fullName>
    </submittedName>
</protein>